<evidence type="ECO:0000313" key="2">
    <source>
        <dbReference type="Proteomes" id="UP001187531"/>
    </source>
</evidence>
<name>A0AA88KXU2_ARTSF</name>
<dbReference type="Proteomes" id="UP001187531">
    <property type="component" value="Unassembled WGS sequence"/>
</dbReference>
<evidence type="ECO:0000313" key="1">
    <source>
        <dbReference type="EMBL" id="KAK2708507.1"/>
    </source>
</evidence>
<comment type="caution">
    <text evidence="1">The sequence shown here is derived from an EMBL/GenBank/DDBJ whole genome shotgun (WGS) entry which is preliminary data.</text>
</comment>
<evidence type="ECO:0008006" key="3">
    <source>
        <dbReference type="Google" id="ProtNLM"/>
    </source>
</evidence>
<keyword evidence="2" id="KW-1185">Reference proteome</keyword>
<reference evidence="1" key="1">
    <citation type="submission" date="2023-07" db="EMBL/GenBank/DDBJ databases">
        <title>Chromosome-level genome assembly of Artemia franciscana.</title>
        <authorList>
            <person name="Jo E."/>
        </authorList>
    </citation>
    <scope>NUCLEOTIDE SEQUENCE</scope>
    <source>
        <tissue evidence="1">Whole body</tissue>
    </source>
</reference>
<dbReference type="EMBL" id="JAVRJZ010000018">
    <property type="protein sequence ID" value="KAK2708507.1"/>
    <property type="molecule type" value="Genomic_DNA"/>
</dbReference>
<sequence length="70" mass="7591">MIRIKRSLISITIIQVYASDSSKPDVESEIFYLQLQSPLDTGVLIIGDFNTVAGTAVAENGDIMGKFGLE</sequence>
<protein>
    <recommendedName>
        <fullName evidence="3">Endonuclease/exonuclease/phosphatase domain-containing protein</fullName>
    </recommendedName>
</protein>
<accession>A0AA88KXU2</accession>
<proteinExistence type="predicted"/>
<organism evidence="1 2">
    <name type="scientific">Artemia franciscana</name>
    <name type="common">Brine shrimp</name>
    <name type="synonym">Artemia sanfranciscana</name>
    <dbReference type="NCBI Taxonomy" id="6661"/>
    <lineage>
        <taxon>Eukaryota</taxon>
        <taxon>Metazoa</taxon>
        <taxon>Ecdysozoa</taxon>
        <taxon>Arthropoda</taxon>
        <taxon>Crustacea</taxon>
        <taxon>Branchiopoda</taxon>
        <taxon>Anostraca</taxon>
        <taxon>Artemiidae</taxon>
        <taxon>Artemia</taxon>
    </lineage>
</organism>
<dbReference type="AlphaFoldDB" id="A0AA88KXU2"/>
<gene>
    <name evidence="1" type="ORF">QYM36_014195</name>
</gene>